<dbReference type="RefSeq" id="WP_038643335.1">
    <property type="nucleotide sequence ID" value="NZ_CP009888.1"/>
</dbReference>
<keyword evidence="6" id="KW-0378">Hydrolase</keyword>
<protein>
    <submittedName>
        <fullName evidence="13">Peptidase S49</fullName>
    </submittedName>
</protein>
<dbReference type="OrthoDB" id="5614232at2"/>
<keyword evidence="9 10" id="KW-0472">Membrane</keyword>
<dbReference type="Gene3D" id="3.90.226.10">
    <property type="entry name" value="2-enoyl-CoA Hydratase, Chain A, domain 1"/>
    <property type="match status" value="1"/>
</dbReference>
<dbReference type="GO" id="GO:0004252">
    <property type="term" value="F:serine-type endopeptidase activity"/>
    <property type="evidence" value="ECO:0007669"/>
    <property type="project" value="InterPro"/>
</dbReference>
<dbReference type="CDD" id="cd07023">
    <property type="entry name" value="S49_Sppa_N_C"/>
    <property type="match status" value="1"/>
</dbReference>
<dbReference type="EMBL" id="CP009888">
    <property type="protein sequence ID" value="AIY66375.1"/>
    <property type="molecule type" value="Genomic_DNA"/>
</dbReference>
<name>A0A0A7EI59_9GAMM</name>
<evidence type="ECO:0000259" key="11">
    <source>
        <dbReference type="Pfam" id="PF01343"/>
    </source>
</evidence>
<dbReference type="Gene3D" id="6.20.330.10">
    <property type="match status" value="1"/>
</dbReference>
<dbReference type="Pfam" id="PF01343">
    <property type="entry name" value="Peptidase_S49"/>
    <property type="match status" value="1"/>
</dbReference>
<evidence type="ECO:0000256" key="6">
    <source>
        <dbReference type="ARBA" id="ARBA00022801"/>
    </source>
</evidence>
<dbReference type="InterPro" id="IPR047272">
    <property type="entry name" value="S49_SppA_C"/>
</dbReference>
<keyword evidence="8 10" id="KW-1133">Transmembrane helix</keyword>
<evidence type="ECO:0000256" key="7">
    <source>
        <dbReference type="ARBA" id="ARBA00022825"/>
    </source>
</evidence>
<dbReference type="AlphaFoldDB" id="A0A0A7EI59"/>
<dbReference type="Proteomes" id="UP000030341">
    <property type="component" value="Chromosome 1"/>
</dbReference>
<keyword evidence="7" id="KW-0720">Serine protease</keyword>
<accession>A0A0A7EI59</accession>
<dbReference type="InterPro" id="IPR029045">
    <property type="entry name" value="ClpP/crotonase-like_dom_sf"/>
</dbReference>
<evidence type="ECO:0000259" key="12">
    <source>
        <dbReference type="Pfam" id="PF08496"/>
    </source>
</evidence>
<feature type="domain" description="Peptidase S49 N-terminal proteobacteria" evidence="12">
    <location>
        <begin position="2"/>
        <end position="145"/>
    </location>
</feature>
<feature type="domain" description="Peptidase S49" evidence="11">
    <location>
        <begin position="148"/>
        <end position="294"/>
    </location>
</feature>
<dbReference type="STRING" id="1348114.OM33_11925"/>
<dbReference type="GO" id="GO:0006508">
    <property type="term" value="P:proteolysis"/>
    <property type="evidence" value="ECO:0007669"/>
    <property type="project" value="UniProtKB-KW"/>
</dbReference>
<evidence type="ECO:0000256" key="3">
    <source>
        <dbReference type="ARBA" id="ARBA00022475"/>
    </source>
</evidence>
<feature type="transmembrane region" description="Helical" evidence="10">
    <location>
        <begin position="6"/>
        <end position="29"/>
    </location>
</feature>
<dbReference type="PANTHER" id="PTHR42987:SF4">
    <property type="entry name" value="PROTEASE SOHB-RELATED"/>
    <property type="match status" value="1"/>
</dbReference>
<dbReference type="Pfam" id="PF08496">
    <property type="entry name" value="Peptidase_S49_N"/>
    <property type="match status" value="1"/>
</dbReference>
<keyword evidence="3" id="KW-1003">Cell membrane</keyword>
<comment type="subcellular location">
    <subcellularLocation>
        <location evidence="1">Cell membrane</location>
    </subcellularLocation>
</comment>
<dbReference type="eggNOG" id="COG0616">
    <property type="taxonomic scope" value="Bacteria"/>
</dbReference>
<reference evidence="13 14" key="1">
    <citation type="submission" date="2014-11" db="EMBL/GenBank/DDBJ databases">
        <title>Complete Genome Sequence of Pseudoalteromonas sp. Strain OCN003 Isolated from Kaneohe Bay, Oahu, Hawaii.</title>
        <authorList>
            <person name="Beurmann S."/>
            <person name="Videau P."/>
            <person name="Ushijima B."/>
            <person name="Smith A.M."/>
            <person name="Aeby G.S."/>
            <person name="Callahan S.M."/>
            <person name="Belcaid M."/>
        </authorList>
    </citation>
    <scope>NUCLEOTIDE SEQUENCE [LARGE SCALE GENOMIC DNA]</scope>
    <source>
        <strain evidence="13 14">OCN003</strain>
    </source>
</reference>
<evidence type="ECO:0000313" key="14">
    <source>
        <dbReference type="Proteomes" id="UP000030341"/>
    </source>
</evidence>
<evidence type="ECO:0000256" key="2">
    <source>
        <dbReference type="ARBA" id="ARBA00008683"/>
    </source>
</evidence>
<proteinExistence type="inferred from homology"/>
<keyword evidence="14" id="KW-1185">Reference proteome</keyword>
<dbReference type="InterPro" id="IPR013703">
    <property type="entry name" value="Peptidase_S49_N_proteobac"/>
</dbReference>
<comment type="similarity">
    <text evidence="2">Belongs to the peptidase S49 family.</text>
</comment>
<organism evidence="13 14">
    <name type="scientific">Pseudoalteromonas piratica</name>
    <dbReference type="NCBI Taxonomy" id="1348114"/>
    <lineage>
        <taxon>Bacteria</taxon>
        <taxon>Pseudomonadati</taxon>
        <taxon>Pseudomonadota</taxon>
        <taxon>Gammaproteobacteria</taxon>
        <taxon>Alteromonadales</taxon>
        <taxon>Pseudoalteromonadaceae</taxon>
        <taxon>Pseudoalteromonas</taxon>
    </lineage>
</organism>
<dbReference type="PANTHER" id="PTHR42987">
    <property type="entry name" value="PEPTIDASE S49"/>
    <property type="match status" value="1"/>
</dbReference>
<evidence type="ECO:0000256" key="8">
    <source>
        <dbReference type="ARBA" id="ARBA00022989"/>
    </source>
</evidence>
<keyword evidence="4" id="KW-0645">Protease</keyword>
<dbReference type="KEGG" id="pseo:OM33_11925"/>
<evidence type="ECO:0000256" key="5">
    <source>
        <dbReference type="ARBA" id="ARBA00022692"/>
    </source>
</evidence>
<evidence type="ECO:0000256" key="1">
    <source>
        <dbReference type="ARBA" id="ARBA00004236"/>
    </source>
</evidence>
<dbReference type="NCBIfam" id="NF008745">
    <property type="entry name" value="PRK11778.1"/>
    <property type="match status" value="1"/>
</dbReference>
<dbReference type="InterPro" id="IPR002142">
    <property type="entry name" value="Peptidase_S49"/>
</dbReference>
<gene>
    <name evidence="13" type="ORF">OM33_11925</name>
</gene>
<dbReference type="GO" id="GO:0005886">
    <property type="term" value="C:plasma membrane"/>
    <property type="evidence" value="ECO:0007669"/>
    <property type="project" value="UniProtKB-SubCell"/>
</dbReference>
<evidence type="ECO:0000313" key="13">
    <source>
        <dbReference type="EMBL" id="AIY66375.1"/>
    </source>
</evidence>
<dbReference type="HOGENOM" id="CLU_070316_0_0_6"/>
<sequence length="336" mass="37026">MEFLYEYGLFFAKTVTFVIAFAIIAALIVGASAKPKSGKGELTMENLSEQLNNQKKELLNVALDKEAFKAFEKSEKKKLKDKKTEPKNKVFVLTFKGGIDAKEVESLRKEVTAIIQIAQSNDKVVVKLESGGGVVHGYGLAASQLARLKQAGLELIVSVDKIAASGGYMMACVSDKFVCAPFAMIGSIGVIAQLPNFNKLLKKNSVEFEQITAGEFKRTLTMFGENTESGREKFKQELEQIHALFRDHVQVARPTLDVEKVATGETWFGTDALKMGLVDEIQTSDDLLLSLNNQFELYHVAYKSKKGLSDRIGLGASSLLDNVAEKILSKTKELYH</sequence>
<evidence type="ECO:0000256" key="4">
    <source>
        <dbReference type="ARBA" id="ARBA00022670"/>
    </source>
</evidence>
<evidence type="ECO:0000256" key="10">
    <source>
        <dbReference type="SAM" id="Phobius"/>
    </source>
</evidence>
<evidence type="ECO:0000256" key="9">
    <source>
        <dbReference type="ARBA" id="ARBA00023136"/>
    </source>
</evidence>
<keyword evidence="5 10" id="KW-0812">Transmembrane</keyword>
<dbReference type="SUPFAM" id="SSF52096">
    <property type="entry name" value="ClpP/crotonase"/>
    <property type="match status" value="1"/>
</dbReference>